<dbReference type="EMBL" id="CAJNRD030001122">
    <property type="protein sequence ID" value="CAG5100747.1"/>
    <property type="molecule type" value="Genomic_DNA"/>
</dbReference>
<proteinExistence type="predicted"/>
<feature type="compositionally biased region" description="Polar residues" evidence="1">
    <location>
        <begin position="486"/>
        <end position="504"/>
    </location>
</feature>
<feature type="region of interest" description="Disordered" evidence="1">
    <location>
        <begin position="486"/>
        <end position="512"/>
    </location>
</feature>
<protein>
    <submittedName>
        <fullName evidence="2">Uncharacterized protein</fullName>
    </submittedName>
</protein>
<organism evidence="2 3">
    <name type="scientific">Cotesia congregata</name>
    <name type="common">Parasitoid wasp</name>
    <name type="synonym">Apanteles congregatus</name>
    <dbReference type="NCBI Taxonomy" id="51543"/>
    <lineage>
        <taxon>Eukaryota</taxon>
        <taxon>Metazoa</taxon>
        <taxon>Ecdysozoa</taxon>
        <taxon>Arthropoda</taxon>
        <taxon>Hexapoda</taxon>
        <taxon>Insecta</taxon>
        <taxon>Pterygota</taxon>
        <taxon>Neoptera</taxon>
        <taxon>Endopterygota</taxon>
        <taxon>Hymenoptera</taxon>
        <taxon>Apocrita</taxon>
        <taxon>Ichneumonoidea</taxon>
        <taxon>Braconidae</taxon>
        <taxon>Microgastrinae</taxon>
        <taxon>Cotesia</taxon>
    </lineage>
</organism>
<sequence length="1094" mass="125231">MYCLVATKEDKYLVTSHRNVRRQKNLLFVIYKGYEFQVMTIFRYGKRKDLLKLAQNLSYKLPKVYIPRIREKSTSTSSKAAVLSDAVSDLTQIKNSTVSRISLTDQDIIQDETCKTEDSSELNLISNGTDSSSSHLEQKFYEDIDKFSICNINTSKNVLLINKSMNDHYKNDNCNDINSNLKILSTESHTKVKNLIDFTDLKINEKKKEVRFLNVNENNKDQVNMTGLNDEQNLEPTCNVSPDSETLNKSIIKATEARKPLVRSVVEGNFLPINNGFITKSTEPLNWETIDEIPIIIMNGPLELENEESIALYPSFEYQSLPSSATLGENNDCFASDNKDSEINGFQDKTVSSITKRDDETLTSNNSVKNFSFKYDQCPNQSDEDPNDPNYEVGDSEDLDYDSEYSDSHISELEELDDLDDFEEPEDLRKDSIVRDDFNTSADWNFDLSSMQLQESRVNDLDIDLNAKQNEVLDDEQVSEPLLFDNSRSSMSTLDQSKNDSTFVPDSESYLNESNLSNSLSEEIANIDSVNNGNNSVDELMSKAVAPNLNELEVTETGKETKKTFCCFCLQLKAVPSRHYRDVHSNEKEVKQFLAMKNNSVERKAAIEKLRLRGNNIYNLNRDFNKGKLLVCRQPRQNSVANAGDYKPCSKCGKWLLNVKRHQCPYERDHCDDRSHLVKSKIMMGQIHENANELTRKILAILNDDEISEAVRYDPLLIVFANDLTERYTNQHQHKMIRSRLRMLGGILLKVMEYNEAVFEGGMINQKPNPVNVNKFADIIDPRLYDNMIVAIQNINGMNIEKSECRAPSSATAAGTWITKVAKVYQKELIKSLEFDKAKHVEYFLKVHEVEFSTRINNLARSVQIQQRRHNQKPLPTMDDINLFRDYYLRIEFGGKKGREVPLLLSSNMRGFIDLILTHRSAAKIHPDNPFIFALPGFDASDDDSSAMDVSLDMDQSTEESNSNSDQDNSTVTAHMKKFLTKKRKLDDIASSDEEFDDVTSRSDKNPKISKTKPYDDALTEPRRINTKRTWSSEEKTIVLKTFGYSIKLMKTPSAEVMTKFLEDNPIVKRSVPQLRSWINNQYKDKLEKKKMGH</sequence>
<dbReference type="PANTHER" id="PTHR33480">
    <property type="entry name" value="SET DOMAIN-CONTAINING PROTEIN-RELATED"/>
    <property type="match status" value="1"/>
</dbReference>
<dbReference type="AlphaFoldDB" id="A0A8J2MPZ4"/>
<comment type="caution">
    <text evidence="2">The sequence shown here is derived from an EMBL/GenBank/DDBJ whole genome shotgun (WGS) entry which is preliminary data.</text>
</comment>
<feature type="region of interest" description="Disordered" evidence="1">
    <location>
        <begin position="945"/>
        <end position="972"/>
    </location>
</feature>
<keyword evidence="3" id="KW-1185">Reference proteome</keyword>
<feature type="compositionally biased region" description="Basic and acidic residues" evidence="1">
    <location>
        <begin position="999"/>
        <end position="1015"/>
    </location>
</feature>
<name>A0A8J2MPZ4_COTCN</name>
<evidence type="ECO:0000313" key="2">
    <source>
        <dbReference type="EMBL" id="CAG5100747.1"/>
    </source>
</evidence>
<feature type="compositionally biased region" description="Low complexity" evidence="1">
    <location>
        <begin position="947"/>
        <end position="971"/>
    </location>
</feature>
<gene>
    <name evidence="2" type="ORF">HICCMSTLAB_LOCUS9820</name>
</gene>
<evidence type="ECO:0000313" key="3">
    <source>
        <dbReference type="Proteomes" id="UP000786811"/>
    </source>
</evidence>
<feature type="region of interest" description="Disordered" evidence="1">
    <location>
        <begin position="373"/>
        <end position="405"/>
    </location>
</feature>
<evidence type="ECO:0000256" key="1">
    <source>
        <dbReference type="SAM" id="MobiDB-lite"/>
    </source>
</evidence>
<dbReference type="Proteomes" id="UP000786811">
    <property type="component" value="Unassembled WGS sequence"/>
</dbReference>
<feature type="region of interest" description="Disordered" evidence="1">
    <location>
        <begin position="991"/>
        <end position="1015"/>
    </location>
</feature>
<dbReference type="OrthoDB" id="10068710at2759"/>
<reference evidence="2" key="1">
    <citation type="submission" date="2021-04" db="EMBL/GenBank/DDBJ databases">
        <authorList>
            <person name="Chebbi M.A.C M."/>
        </authorList>
    </citation>
    <scope>NUCLEOTIDE SEQUENCE</scope>
</reference>
<feature type="compositionally biased region" description="Acidic residues" evidence="1">
    <location>
        <begin position="394"/>
        <end position="405"/>
    </location>
</feature>
<accession>A0A8J2MPZ4</accession>